<dbReference type="RefSeq" id="WP_344964087.1">
    <property type="nucleotide sequence ID" value="NZ_BAABDS010000026.1"/>
</dbReference>
<accession>A0ABP7DSX7</accession>
<comment type="similarity">
    <text evidence="4">Belongs to the methyl-accepting chemotaxis (MCP) protein family.</text>
</comment>
<evidence type="ECO:0000256" key="1">
    <source>
        <dbReference type="ARBA" id="ARBA00004429"/>
    </source>
</evidence>
<evidence type="ECO:0000259" key="7">
    <source>
        <dbReference type="PROSITE" id="PS50111"/>
    </source>
</evidence>
<organism evidence="10 11">
    <name type="scientific">Oceanisphaera sediminis</name>
    <dbReference type="NCBI Taxonomy" id="981381"/>
    <lineage>
        <taxon>Bacteria</taxon>
        <taxon>Pseudomonadati</taxon>
        <taxon>Pseudomonadota</taxon>
        <taxon>Gammaproteobacteria</taxon>
        <taxon>Aeromonadales</taxon>
        <taxon>Aeromonadaceae</taxon>
        <taxon>Oceanisphaera</taxon>
    </lineage>
</organism>
<dbReference type="PANTHER" id="PTHR32089">
    <property type="entry name" value="METHYL-ACCEPTING CHEMOTAXIS PROTEIN MCPB"/>
    <property type="match status" value="1"/>
</dbReference>
<dbReference type="Pfam" id="PF00015">
    <property type="entry name" value="MCPsignal"/>
    <property type="match status" value="1"/>
</dbReference>
<comment type="caution">
    <text evidence="10">The sequence shown here is derived from an EMBL/GenBank/DDBJ whole genome shotgun (WGS) entry which is preliminary data.</text>
</comment>
<dbReference type="SMART" id="SM00283">
    <property type="entry name" value="MA"/>
    <property type="match status" value="1"/>
</dbReference>
<dbReference type="Proteomes" id="UP001501479">
    <property type="component" value="Unassembled WGS sequence"/>
</dbReference>
<gene>
    <name evidence="10" type="ORF">GCM10022421_16320</name>
</gene>
<proteinExistence type="inferred from homology"/>
<feature type="domain" description="PAS" evidence="8">
    <location>
        <begin position="25"/>
        <end position="60"/>
    </location>
</feature>
<feature type="domain" description="T-SNARE coiled-coil homology" evidence="9">
    <location>
        <begin position="432"/>
        <end position="494"/>
    </location>
</feature>
<dbReference type="PROSITE" id="PS50112">
    <property type="entry name" value="PAS"/>
    <property type="match status" value="1"/>
</dbReference>
<dbReference type="InterPro" id="IPR000014">
    <property type="entry name" value="PAS"/>
</dbReference>
<evidence type="ECO:0000256" key="4">
    <source>
        <dbReference type="ARBA" id="ARBA00029447"/>
    </source>
</evidence>
<feature type="transmembrane region" description="Helical" evidence="6">
    <location>
        <begin position="145"/>
        <end position="166"/>
    </location>
</feature>
<feature type="domain" description="Methyl-accepting transducer" evidence="7">
    <location>
        <begin position="245"/>
        <end position="481"/>
    </location>
</feature>
<dbReference type="Gene3D" id="3.30.450.20">
    <property type="entry name" value="PAS domain"/>
    <property type="match status" value="1"/>
</dbReference>
<keyword evidence="3 5" id="KW-0807">Transducer</keyword>
<feature type="transmembrane region" description="Helical" evidence="6">
    <location>
        <begin position="172"/>
        <end position="190"/>
    </location>
</feature>
<dbReference type="PANTHER" id="PTHR32089:SF74">
    <property type="entry name" value="METHYL-ACCEPTING CHEMOTAXIS PROTEIN AER"/>
    <property type="match status" value="1"/>
</dbReference>
<dbReference type="SUPFAM" id="SSF58104">
    <property type="entry name" value="Methyl-accepting chemotaxis protein (MCP) signaling domain"/>
    <property type="match status" value="1"/>
</dbReference>
<keyword evidence="2" id="KW-0997">Cell inner membrane</keyword>
<evidence type="ECO:0000256" key="3">
    <source>
        <dbReference type="ARBA" id="ARBA00023224"/>
    </source>
</evidence>
<keyword evidence="6" id="KW-0472">Membrane</keyword>
<dbReference type="InterPro" id="IPR000727">
    <property type="entry name" value="T_SNARE_dom"/>
</dbReference>
<dbReference type="NCBIfam" id="TIGR00229">
    <property type="entry name" value="sensory_box"/>
    <property type="match status" value="1"/>
</dbReference>
<dbReference type="InterPro" id="IPR013655">
    <property type="entry name" value="PAS_fold_3"/>
</dbReference>
<keyword evidence="11" id="KW-1185">Reference proteome</keyword>
<dbReference type="InterPro" id="IPR035965">
    <property type="entry name" value="PAS-like_dom_sf"/>
</dbReference>
<comment type="subcellular location">
    <subcellularLocation>
        <location evidence="1">Cell inner membrane</location>
        <topology evidence="1">Multi-pass membrane protein</topology>
    </subcellularLocation>
</comment>
<sequence length="517" mass="56360">MRKNVPVTQTERTFPSTEKLISSTDIQGNILHCNDAFVAVSGYSREELIGQPHNIVRHPDMPPLAFRIMWEHLKAGKPWMGMVKNRCKNGDYYWVDAYVTAITESGNVIGFESVRSCPNREDIARAEQFYTHGHKVRDMSRVGSMALQSLPWLVGVGGAGIVFGMGHVTGSLAWLSLSIAVYALVCNLGHRRIMQQIDALLGDAFRHELAVTTYTRDSGLLGRIKVGICSEKARLNAVVTRVEDAARQVTHQSEAGLGLSRQATSGIQRQQQETEMVATAMHQMTTTINDVSGHVQETARQAETSNELAIQGREVALTTRKSIEQLRQTVEDIRGSVLQLSEQTGRIAQVAMMIEQIAGQTNLLALNAAIEAARAGEHGRGFAVVADEVRQLAQRTQHSTSEIHQILDAFKQQAVTSVQAAEHGREDAEAGLARVMETENMLSGISAAVGTIANMSSQMATAVGEQAHVAGDINVQLNNISVLSRSSLARADEASSSMEGLQSVSDGLYDLLIRLRR</sequence>
<evidence type="ECO:0000313" key="10">
    <source>
        <dbReference type="EMBL" id="GAA3709858.1"/>
    </source>
</evidence>
<dbReference type="CDD" id="cd11386">
    <property type="entry name" value="MCP_signal"/>
    <property type="match status" value="1"/>
</dbReference>
<evidence type="ECO:0000256" key="2">
    <source>
        <dbReference type="ARBA" id="ARBA00022519"/>
    </source>
</evidence>
<dbReference type="SMART" id="SM00091">
    <property type="entry name" value="PAS"/>
    <property type="match status" value="1"/>
</dbReference>
<dbReference type="SUPFAM" id="SSF55785">
    <property type="entry name" value="PYP-like sensor domain (PAS domain)"/>
    <property type="match status" value="1"/>
</dbReference>
<evidence type="ECO:0000259" key="8">
    <source>
        <dbReference type="PROSITE" id="PS50112"/>
    </source>
</evidence>
<protein>
    <submittedName>
        <fullName evidence="10">PAS domain-containing methyl-accepting chemotaxis protein</fullName>
    </submittedName>
</protein>
<keyword evidence="2" id="KW-1003">Cell membrane</keyword>
<keyword evidence="6" id="KW-1133">Transmembrane helix</keyword>
<keyword evidence="6" id="KW-0812">Transmembrane</keyword>
<reference evidence="11" key="1">
    <citation type="journal article" date="2019" name="Int. J. Syst. Evol. Microbiol.">
        <title>The Global Catalogue of Microorganisms (GCM) 10K type strain sequencing project: providing services to taxonomists for standard genome sequencing and annotation.</title>
        <authorList>
            <consortium name="The Broad Institute Genomics Platform"/>
            <consortium name="The Broad Institute Genome Sequencing Center for Infectious Disease"/>
            <person name="Wu L."/>
            <person name="Ma J."/>
        </authorList>
    </citation>
    <scope>NUCLEOTIDE SEQUENCE [LARGE SCALE GENOMIC DNA]</scope>
    <source>
        <strain evidence="11">JCM 17329</strain>
    </source>
</reference>
<dbReference type="PROSITE" id="PS50192">
    <property type="entry name" value="T_SNARE"/>
    <property type="match status" value="1"/>
</dbReference>
<evidence type="ECO:0000259" key="9">
    <source>
        <dbReference type="PROSITE" id="PS50192"/>
    </source>
</evidence>
<dbReference type="EMBL" id="BAABDS010000026">
    <property type="protein sequence ID" value="GAA3709858.1"/>
    <property type="molecule type" value="Genomic_DNA"/>
</dbReference>
<dbReference type="CDD" id="cd00130">
    <property type="entry name" value="PAS"/>
    <property type="match status" value="1"/>
</dbReference>
<evidence type="ECO:0000313" key="11">
    <source>
        <dbReference type="Proteomes" id="UP001501479"/>
    </source>
</evidence>
<name>A0ABP7DSX7_9GAMM</name>
<dbReference type="PROSITE" id="PS50111">
    <property type="entry name" value="CHEMOTAXIS_TRANSDUC_2"/>
    <property type="match status" value="1"/>
</dbReference>
<dbReference type="InterPro" id="IPR004089">
    <property type="entry name" value="MCPsignal_dom"/>
</dbReference>
<evidence type="ECO:0000256" key="5">
    <source>
        <dbReference type="PROSITE-ProRule" id="PRU00284"/>
    </source>
</evidence>
<dbReference type="Pfam" id="PF08447">
    <property type="entry name" value="PAS_3"/>
    <property type="match status" value="1"/>
</dbReference>
<dbReference type="Gene3D" id="1.10.287.950">
    <property type="entry name" value="Methyl-accepting chemotaxis protein"/>
    <property type="match status" value="1"/>
</dbReference>
<evidence type="ECO:0000256" key="6">
    <source>
        <dbReference type="SAM" id="Phobius"/>
    </source>
</evidence>